<gene>
    <name evidence="1" type="ORF">ELUCI_v1c04820</name>
</gene>
<keyword evidence="2" id="KW-1185">Reference proteome</keyword>
<proteinExistence type="predicted"/>
<dbReference type="Proteomes" id="UP000237865">
    <property type="component" value="Unassembled WGS sequence"/>
</dbReference>
<sequence length="104" mass="12239">MKIIDFKVLLENLNSETNEWVSEWLKYPHEFNSGIEETLKFEKVSKNDVIVATNEKTNEVLYLADFSKPIDALYETLDILSQQSFMGFANEYSFENNQEELEME</sequence>
<organism evidence="1 2">
    <name type="scientific">Williamsoniiplasma lucivorax</name>
    <dbReference type="NCBI Taxonomy" id="209274"/>
    <lineage>
        <taxon>Bacteria</taxon>
        <taxon>Bacillati</taxon>
        <taxon>Mycoplasmatota</taxon>
        <taxon>Mollicutes</taxon>
        <taxon>Entomoplasmatales</taxon>
        <taxon>Williamsoniiplasma</taxon>
    </lineage>
</organism>
<evidence type="ECO:0000313" key="2">
    <source>
        <dbReference type="Proteomes" id="UP000237865"/>
    </source>
</evidence>
<comment type="caution">
    <text evidence="1">The sequence shown here is derived from an EMBL/GenBank/DDBJ whole genome shotgun (WGS) entry which is preliminary data.</text>
</comment>
<evidence type="ECO:0000313" key="1">
    <source>
        <dbReference type="EMBL" id="PPE05390.1"/>
    </source>
</evidence>
<protein>
    <submittedName>
        <fullName evidence="1">Uncharacterized protein</fullName>
    </submittedName>
</protein>
<dbReference type="RefSeq" id="WP_028127006.1">
    <property type="nucleotide sequence ID" value="NZ_PHNE01000002.1"/>
</dbReference>
<dbReference type="AlphaFoldDB" id="A0A2S5RDK1"/>
<name>A0A2S5RDK1_9MOLU</name>
<accession>A0A2S5RDK1</accession>
<reference evidence="1 2" key="1">
    <citation type="submission" date="2017-11" db="EMBL/GenBank/DDBJ databases">
        <title>Genome sequence of Entomoplasma lucivorax PIPN-2 (ATCC 49196).</title>
        <authorList>
            <person name="Lo W.-S."/>
            <person name="Gasparich G.E."/>
            <person name="Kuo C.-H."/>
        </authorList>
    </citation>
    <scope>NUCLEOTIDE SEQUENCE [LARGE SCALE GENOMIC DNA]</scope>
    <source>
        <strain evidence="1 2">PIPN-2</strain>
    </source>
</reference>
<dbReference type="EMBL" id="PHNE01000002">
    <property type="protein sequence ID" value="PPE05390.1"/>
    <property type="molecule type" value="Genomic_DNA"/>
</dbReference>